<dbReference type="EMBL" id="RQFK01000026">
    <property type="protein sequence ID" value="TGK81309.1"/>
    <property type="molecule type" value="Genomic_DNA"/>
</dbReference>
<sequence length="119" mass="13846">MQIFLNLSSLLILIMFLSNCKKSVTRQLDDLLDSGTSFQSATFCEKNKTLLIDRKEDCDRVTQLAKEEIDTILNRKLDLGIAPVIVEKNKGKQIEEFLQVHTRMGIRYWEIWKTNVILE</sequence>
<protein>
    <submittedName>
        <fullName evidence="1">Uncharacterized protein</fullName>
    </submittedName>
</protein>
<name>A0A4R9I7E8_9LEPT</name>
<gene>
    <name evidence="1" type="ORF">EHQ24_08255</name>
</gene>
<dbReference type="RefSeq" id="WP_135601203.1">
    <property type="nucleotide sequence ID" value="NZ_RQFK01000026.1"/>
</dbReference>
<organism evidence="1 2">
    <name type="scientific">Leptospira noumeaensis</name>
    <dbReference type="NCBI Taxonomy" id="2484964"/>
    <lineage>
        <taxon>Bacteria</taxon>
        <taxon>Pseudomonadati</taxon>
        <taxon>Spirochaetota</taxon>
        <taxon>Spirochaetia</taxon>
        <taxon>Leptospirales</taxon>
        <taxon>Leptospiraceae</taxon>
        <taxon>Leptospira</taxon>
    </lineage>
</organism>
<keyword evidence="2" id="KW-1185">Reference proteome</keyword>
<evidence type="ECO:0000313" key="1">
    <source>
        <dbReference type="EMBL" id="TGK81309.1"/>
    </source>
</evidence>
<dbReference type="OrthoDB" id="330273at2"/>
<evidence type="ECO:0000313" key="2">
    <source>
        <dbReference type="Proteomes" id="UP000298009"/>
    </source>
</evidence>
<comment type="caution">
    <text evidence="1">The sequence shown here is derived from an EMBL/GenBank/DDBJ whole genome shotgun (WGS) entry which is preliminary data.</text>
</comment>
<reference evidence="1" key="1">
    <citation type="journal article" date="2019" name="PLoS Negl. Trop. Dis.">
        <title>Revisiting the worldwide diversity of Leptospira species in the environment.</title>
        <authorList>
            <person name="Vincent A.T."/>
            <person name="Schiettekatte O."/>
            <person name="Bourhy P."/>
            <person name="Veyrier F.J."/>
            <person name="Picardeau M."/>
        </authorList>
    </citation>
    <scope>NUCLEOTIDE SEQUENCE [LARGE SCALE GENOMIC DNA]</scope>
    <source>
        <strain evidence="1">201800287</strain>
    </source>
</reference>
<accession>A0A4R9I7E8</accession>
<dbReference type="Proteomes" id="UP000298009">
    <property type="component" value="Unassembled WGS sequence"/>
</dbReference>
<dbReference type="AlphaFoldDB" id="A0A4R9I7E8"/>
<proteinExistence type="predicted"/>